<dbReference type="SUPFAM" id="SSF88713">
    <property type="entry name" value="Glycoside hydrolase/deacetylase"/>
    <property type="match status" value="1"/>
</dbReference>
<dbReference type="PANTHER" id="PTHR46017:SF1">
    <property type="entry name" value="ALPHA-MANNOSIDASE 2C1"/>
    <property type="match status" value="1"/>
</dbReference>
<evidence type="ECO:0000259" key="9">
    <source>
        <dbReference type="SMART" id="SM00872"/>
    </source>
</evidence>
<comment type="similarity">
    <text evidence="2">Belongs to the glycosyl hydrolase 38 family.</text>
</comment>
<reference evidence="10" key="1">
    <citation type="submission" date="2016-03" db="EMBL/GenBank/DDBJ databases">
        <title>Updated assembly of Pseudogymnoascus destructans, the fungus causing white-nose syndrome of bats.</title>
        <authorList>
            <person name="Palmer J.M."/>
            <person name="Drees K.P."/>
            <person name="Foster J.T."/>
            <person name="Lindner D.L."/>
        </authorList>
    </citation>
    <scope>NUCLEOTIDE SEQUENCE [LARGE SCALE GENOMIC DNA]</scope>
    <source>
        <strain evidence="10">20631-21</strain>
    </source>
</reference>
<dbReference type="AlphaFoldDB" id="A0A177A8U9"/>
<dbReference type="InterPro" id="IPR041147">
    <property type="entry name" value="GH38_C"/>
</dbReference>
<comment type="catalytic activity">
    <reaction evidence="1">
        <text>Hydrolysis of terminal, non-reducing alpha-D-mannose residues in alpha-D-mannosides.</text>
        <dbReference type="EC" id="3.2.1.24"/>
    </reaction>
</comment>
<dbReference type="GO" id="GO:0046872">
    <property type="term" value="F:metal ion binding"/>
    <property type="evidence" value="ECO:0007669"/>
    <property type="project" value="UniProtKB-KW"/>
</dbReference>
<dbReference type="EC" id="3.2.1.24" evidence="3"/>
<dbReference type="Pfam" id="PF17677">
    <property type="entry name" value="Glyco_hydro38C2"/>
    <property type="match status" value="1"/>
</dbReference>
<dbReference type="GO" id="GO:0006013">
    <property type="term" value="P:mannose metabolic process"/>
    <property type="evidence" value="ECO:0007669"/>
    <property type="project" value="InterPro"/>
</dbReference>
<sequence>MSDDSTPDYSPSPSHLVSAPHIIPAVARWLTSESSLHSTNLPENLLETTTSALKDIIMGGQPAPKAGGQYPQLSAKPIGQRISRIYKERIDSFTAGGQYESQNLRSMLNEAVVSGEPHIKLSVYNVPDLARPPFKDAVSHDFKPTKVGESFGSSWSTHWFRVALTIPKELLKKELLELHWDGNNEALVWSEDGHPLQGLTGGGERVEWVIPDSFRDEREHIVYVEMACNGMFGNAPGGDSIQPPDPNRYFRLGKADIVAVNVQARALRLDFWVIGDAAKEFPENSWEQHKALQVATSIIDTFEAGNQDSIIKGRKIAQEYLGENVDSEKVYETGTEPLVYGIGNCHIDTCWLWPWAETKRKVARSWTSQCNLLDYYPEHRFTVSQAQQFKWLKEFYPSLFDRVKAHIKKGNFQTVGGSWVEHDTNMPSGESLARQFLYGQRFFESNFGKRCKTFWLPDTFGYSAQLPQLCRQSGMKRFFTQKLSWNNINKFPHTTFNWVSLDGSQVICHMCPSETYTAEANFGDLRKSVTQHKSMDQDATSLLVFGKGDGGGGPTWEHLEKLRRCRGLSDKIGALPRVHMGQSVEDFYDRLEDRIGKGLDLVTWYGELYFELHRGTYTTQANNKRNNRKVEFLLRDIELLATAASLKNSKYKYPKEDIDDIWEATLLCQFHDCLPGSSIEMCYDDSDELYDKAFTTGHRLLKEAHKALGLEDPVVTGVSGGLVAVNTLPWYRKEIVSISATAAGIACGSGTAITVKPFKIAEKPAVTVREVIEDVFVLENDQLRVQVEGGNITSLYDHRAGREVVPKGSRANQLVIFDDKPLYWQAWDVEVYHLDSRKELHASSTRVIENTPYRVSVQSETRISEDSYILTTISLSAAFPNQPSLVEITADVEWNETMRFLKVEFPIDIRNTEASYETAFGIVRRPTHYNTTWDMAKFEVCCHKWADLSEHGYGVSVLNESKYGFATCGNVMRLSLLRAPKAPDAHADMGRHHIKWALLPHQGELGSETVRAGYAFNNPMRVLRAPATAVEALNVLDIRVTGDVSLVLDTVKRGEDDEDVSRGELPKRKGRSVVVRIFDSLGGTSRGVIETGFKVKKAWKTNVLEDEGEEVEGGEGGVRICLRPFEVATYRLEV</sequence>
<dbReference type="PANTHER" id="PTHR46017">
    <property type="entry name" value="ALPHA-MANNOSIDASE 2C1"/>
    <property type="match status" value="1"/>
</dbReference>
<dbReference type="InterPro" id="IPR027291">
    <property type="entry name" value="Glyco_hydro_38_N_sf"/>
</dbReference>
<dbReference type="InterPro" id="IPR037094">
    <property type="entry name" value="Glyco_hydro_38_cen_sf"/>
</dbReference>
<gene>
    <name evidence="10" type="primary">AMS1</name>
    <name evidence="10" type="ORF">VC83_05136</name>
</gene>
<dbReference type="InterPro" id="IPR028995">
    <property type="entry name" value="Glyco_hydro_57/38_cen_sf"/>
</dbReference>
<dbReference type="RefSeq" id="XP_024323863.1">
    <property type="nucleotide sequence ID" value="XM_024468761.1"/>
</dbReference>
<dbReference type="InterPro" id="IPR011330">
    <property type="entry name" value="Glyco_hydro/deAcase_b/a-brl"/>
</dbReference>
<dbReference type="Pfam" id="PF07748">
    <property type="entry name" value="Glyco_hydro_38C"/>
    <property type="match status" value="1"/>
</dbReference>
<dbReference type="InterPro" id="IPR015341">
    <property type="entry name" value="Glyco_hydro_38_cen"/>
</dbReference>
<dbReference type="EMBL" id="KV441396">
    <property type="protein sequence ID" value="OAF58578.1"/>
    <property type="molecule type" value="Genomic_DNA"/>
</dbReference>
<evidence type="ECO:0000256" key="8">
    <source>
        <dbReference type="ARBA" id="ARBA00071615"/>
    </source>
</evidence>
<dbReference type="SUPFAM" id="SSF74650">
    <property type="entry name" value="Galactose mutarotase-like"/>
    <property type="match status" value="1"/>
</dbReference>
<dbReference type="CDD" id="cd10812">
    <property type="entry name" value="GH38N_AMII_ScAms1_like"/>
    <property type="match status" value="1"/>
</dbReference>
<dbReference type="InterPro" id="IPR011682">
    <property type="entry name" value="Glyco_hydro_38_C"/>
</dbReference>
<dbReference type="SMART" id="SM00872">
    <property type="entry name" value="Alpha-mann_mid"/>
    <property type="match status" value="1"/>
</dbReference>
<comment type="function">
    <text evidence="7">Degrades free oligosaccharides in the vacuole.</text>
</comment>
<accession>A0A177A8U9</accession>
<dbReference type="Proteomes" id="UP000077154">
    <property type="component" value="Unassembled WGS sequence"/>
</dbReference>
<organism evidence="10">
    <name type="scientific">Pseudogymnoascus destructans</name>
    <dbReference type="NCBI Taxonomy" id="655981"/>
    <lineage>
        <taxon>Eukaryota</taxon>
        <taxon>Fungi</taxon>
        <taxon>Dikarya</taxon>
        <taxon>Ascomycota</taxon>
        <taxon>Pezizomycotina</taxon>
        <taxon>Leotiomycetes</taxon>
        <taxon>Thelebolales</taxon>
        <taxon>Thelebolaceae</taxon>
        <taxon>Pseudogymnoascus</taxon>
    </lineage>
</organism>
<evidence type="ECO:0000256" key="4">
    <source>
        <dbReference type="ARBA" id="ARBA00022723"/>
    </source>
</evidence>
<name>A0A177A8U9_9PEZI</name>
<evidence type="ECO:0000256" key="6">
    <source>
        <dbReference type="ARBA" id="ARBA00023295"/>
    </source>
</evidence>
<keyword evidence="6" id="KW-0326">Glycosidase</keyword>
<evidence type="ECO:0000256" key="1">
    <source>
        <dbReference type="ARBA" id="ARBA00000365"/>
    </source>
</evidence>
<dbReference type="InterPro" id="IPR011013">
    <property type="entry name" value="Gal_mutarotase_sf_dom"/>
</dbReference>
<evidence type="ECO:0000256" key="2">
    <source>
        <dbReference type="ARBA" id="ARBA00009792"/>
    </source>
</evidence>
<dbReference type="FunFam" id="1.20.1270.50:FF:000004">
    <property type="entry name" value="alpha-mannosidase 2C1 isoform X1"/>
    <property type="match status" value="1"/>
</dbReference>
<dbReference type="FunFam" id="2.70.98.30:FF:000001">
    <property type="entry name" value="alpha-mannosidase 2C1 isoform X2"/>
    <property type="match status" value="1"/>
</dbReference>
<dbReference type="Gene3D" id="3.20.110.10">
    <property type="entry name" value="Glycoside hydrolase 38, N terminal domain"/>
    <property type="match status" value="1"/>
</dbReference>
<dbReference type="SUPFAM" id="SSF88688">
    <property type="entry name" value="Families 57/38 glycoside transferase middle domain"/>
    <property type="match status" value="1"/>
</dbReference>
<dbReference type="Gene3D" id="1.20.1270.50">
    <property type="entry name" value="Glycoside hydrolase family 38, central domain"/>
    <property type="match status" value="1"/>
</dbReference>
<protein>
    <recommendedName>
        <fullName evidence="8">Alpha-mannosidase</fullName>
        <ecNumber evidence="3">3.2.1.24</ecNumber>
    </recommendedName>
</protein>
<dbReference type="Pfam" id="PF09261">
    <property type="entry name" value="Alpha-mann_mid"/>
    <property type="match status" value="1"/>
</dbReference>
<dbReference type="InterPro" id="IPR000602">
    <property type="entry name" value="Glyco_hydro_38_N"/>
</dbReference>
<dbReference type="GeneID" id="36288203"/>
<evidence type="ECO:0000256" key="7">
    <source>
        <dbReference type="ARBA" id="ARBA00054985"/>
    </source>
</evidence>
<dbReference type="GO" id="GO:0004559">
    <property type="term" value="F:alpha-mannosidase activity"/>
    <property type="evidence" value="ECO:0007669"/>
    <property type="project" value="UniProtKB-EC"/>
</dbReference>
<dbReference type="VEuPathDB" id="FungiDB:GMDG_04811"/>
<evidence type="ECO:0000256" key="3">
    <source>
        <dbReference type="ARBA" id="ARBA00012752"/>
    </source>
</evidence>
<keyword evidence="5 10" id="KW-0378">Hydrolase</keyword>
<dbReference type="Pfam" id="PF22907">
    <property type="entry name" value="Ams1-like_1st"/>
    <property type="match status" value="1"/>
</dbReference>
<dbReference type="FunFam" id="3.20.110.10:FF:000002">
    <property type="entry name" value="alpha-mannosidase 2C1 isoform X1"/>
    <property type="match status" value="1"/>
</dbReference>
<dbReference type="GO" id="GO:0000329">
    <property type="term" value="C:fungal-type vacuole membrane"/>
    <property type="evidence" value="ECO:0007669"/>
    <property type="project" value="TreeGrafter"/>
</dbReference>
<keyword evidence="4" id="KW-0479">Metal-binding</keyword>
<dbReference type="Gene3D" id="2.70.98.30">
    <property type="entry name" value="Golgi alpha-mannosidase II, domain 4"/>
    <property type="match status" value="1"/>
</dbReference>
<evidence type="ECO:0000256" key="5">
    <source>
        <dbReference type="ARBA" id="ARBA00022801"/>
    </source>
</evidence>
<dbReference type="InterPro" id="IPR054723">
    <property type="entry name" value="Ams1-like_N"/>
</dbReference>
<dbReference type="OrthoDB" id="10261055at2759"/>
<dbReference type="eggNOG" id="KOG4342">
    <property type="taxonomic scope" value="Eukaryota"/>
</dbReference>
<evidence type="ECO:0000313" key="10">
    <source>
        <dbReference type="EMBL" id="OAF58578.1"/>
    </source>
</evidence>
<dbReference type="GO" id="GO:0030246">
    <property type="term" value="F:carbohydrate binding"/>
    <property type="evidence" value="ECO:0007669"/>
    <property type="project" value="InterPro"/>
</dbReference>
<proteinExistence type="inferred from homology"/>
<feature type="domain" description="Glycoside hydrolase family 38 central" evidence="9">
    <location>
        <begin position="611"/>
        <end position="690"/>
    </location>
</feature>
<dbReference type="GO" id="GO:0009313">
    <property type="term" value="P:oligosaccharide catabolic process"/>
    <property type="evidence" value="ECO:0007669"/>
    <property type="project" value="TreeGrafter"/>
</dbReference>
<dbReference type="Pfam" id="PF01074">
    <property type="entry name" value="Glyco_hydro_38N"/>
    <property type="match status" value="1"/>
</dbReference>